<protein>
    <submittedName>
        <fullName evidence="2">Bifunctional protein pyrR</fullName>
    </submittedName>
</protein>
<dbReference type="Pfam" id="PF00156">
    <property type="entry name" value="Pribosyltran"/>
    <property type="match status" value="1"/>
</dbReference>
<evidence type="ECO:0000313" key="3">
    <source>
        <dbReference type="Proteomes" id="UP000215539"/>
    </source>
</evidence>
<sequence>MWFCFLSYFLYFWRNFSIVMTQILNHTDITNKIRRIAYQIYETHIDEQTLILAGIDGNGYIFATLLAEQLRGISPLEVQLCKVSINKREPLAGSSASLPTEAYRDKAVVLVDDVLESGRTLMYGAKHFLEVPLRSLTTAVLVNRNHKQYPIKADFKGISLSTSLQEHITVEFDEGDYKAFLS</sequence>
<organism evidence="2 3">
    <name type="scientific">Capnocytophaga haemolytica</name>
    <dbReference type="NCBI Taxonomy" id="45243"/>
    <lineage>
        <taxon>Bacteria</taxon>
        <taxon>Pseudomonadati</taxon>
        <taxon>Bacteroidota</taxon>
        <taxon>Flavobacteriia</taxon>
        <taxon>Flavobacteriales</taxon>
        <taxon>Flavobacteriaceae</taxon>
        <taxon>Capnocytophaga</taxon>
    </lineage>
</organism>
<reference evidence="2 3" key="1">
    <citation type="submission" date="2017-06" db="EMBL/GenBank/DDBJ databases">
        <authorList>
            <consortium name="Pathogen Informatics"/>
        </authorList>
    </citation>
    <scope>NUCLEOTIDE SEQUENCE [LARGE SCALE GENOMIC DNA]</scope>
    <source>
        <strain evidence="2 3">NCTC12947</strain>
    </source>
</reference>
<feature type="domain" description="Phosphoribosyltransferase" evidence="1">
    <location>
        <begin position="21"/>
        <end position="159"/>
    </location>
</feature>
<dbReference type="PANTHER" id="PTHR11608:SF0">
    <property type="entry name" value="BIFUNCTIONAL PROTEIN PYRR"/>
    <property type="match status" value="1"/>
</dbReference>
<dbReference type="Gene3D" id="3.40.50.2020">
    <property type="match status" value="1"/>
</dbReference>
<gene>
    <name evidence="2" type="primary">pyrR_2</name>
    <name evidence="2" type="ORF">SAMEA44541418_02262</name>
</gene>
<dbReference type="SUPFAM" id="SSF53271">
    <property type="entry name" value="PRTase-like"/>
    <property type="match status" value="1"/>
</dbReference>
<dbReference type="PANTHER" id="PTHR11608">
    <property type="entry name" value="BIFUNCTIONAL PROTEIN PYRR"/>
    <property type="match status" value="1"/>
</dbReference>
<dbReference type="InterPro" id="IPR000836">
    <property type="entry name" value="PRTase_dom"/>
</dbReference>
<evidence type="ECO:0000313" key="2">
    <source>
        <dbReference type="EMBL" id="SNV16204.1"/>
    </source>
</evidence>
<evidence type="ECO:0000259" key="1">
    <source>
        <dbReference type="Pfam" id="PF00156"/>
    </source>
</evidence>
<dbReference type="CDD" id="cd06223">
    <property type="entry name" value="PRTases_typeI"/>
    <property type="match status" value="1"/>
</dbReference>
<accession>A0AAX2H2K0</accession>
<dbReference type="EMBL" id="LT906449">
    <property type="protein sequence ID" value="SNV16204.1"/>
    <property type="molecule type" value="Genomic_DNA"/>
</dbReference>
<dbReference type="Proteomes" id="UP000215539">
    <property type="component" value="Chromosome 1"/>
</dbReference>
<proteinExistence type="predicted"/>
<dbReference type="InterPro" id="IPR029057">
    <property type="entry name" value="PRTase-like"/>
</dbReference>
<dbReference type="AlphaFoldDB" id="A0AAX2H2K0"/>
<name>A0AAX2H2K0_9FLAO</name>
<dbReference type="InterPro" id="IPR050137">
    <property type="entry name" value="PyrR_bifunctional"/>
</dbReference>